<dbReference type="InterPro" id="IPR000086">
    <property type="entry name" value="NUDIX_hydrolase_dom"/>
</dbReference>
<dbReference type="EMBL" id="JBHSGG010000005">
    <property type="protein sequence ID" value="MFC4727213.1"/>
    <property type="molecule type" value="Genomic_DNA"/>
</dbReference>
<reference evidence="9" key="1">
    <citation type="journal article" date="2019" name="Int. J. Syst. Evol. Microbiol.">
        <title>The Global Catalogue of Microorganisms (GCM) 10K type strain sequencing project: providing services to taxonomists for standard genome sequencing and annotation.</title>
        <authorList>
            <consortium name="The Broad Institute Genomics Platform"/>
            <consortium name="The Broad Institute Genome Sequencing Center for Infectious Disease"/>
            <person name="Wu L."/>
            <person name="Ma J."/>
        </authorList>
    </citation>
    <scope>NUCLEOTIDE SEQUENCE [LARGE SCALE GENOMIC DNA]</scope>
    <source>
        <strain evidence="9">CGMCC 1.13574</strain>
    </source>
</reference>
<comment type="cofactor">
    <cofactor evidence="1">
        <name>Mn(2+)</name>
        <dbReference type="ChEBI" id="CHEBI:29035"/>
    </cofactor>
</comment>
<dbReference type="Gene3D" id="3.90.79.10">
    <property type="entry name" value="Nucleoside Triphosphate Pyrophosphohydrolase"/>
    <property type="match status" value="1"/>
</dbReference>
<comment type="caution">
    <text evidence="8">The sequence shown here is derived from an EMBL/GenBank/DDBJ whole genome shotgun (WGS) entry which is preliminary data.</text>
</comment>
<evidence type="ECO:0000256" key="2">
    <source>
        <dbReference type="ARBA" id="ARBA00001946"/>
    </source>
</evidence>
<keyword evidence="4 8" id="KW-0378">Hydrolase</keyword>
<name>A0ABV9NKF4_9GAMM</name>
<feature type="domain" description="Nudix hydrolase" evidence="7">
    <location>
        <begin position="57"/>
        <end position="190"/>
    </location>
</feature>
<evidence type="ECO:0000313" key="9">
    <source>
        <dbReference type="Proteomes" id="UP001595892"/>
    </source>
</evidence>
<dbReference type="Proteomes" id="UP001595892">
    <property type="component" value="Unassembled WGS sequence"/>
</dbReference>
<protein>
    <submittedName>
        <fullName evidence="8">NUDIX hydrolase</fullName>
        <ecNumber evidence="8">3.6.1.55</ecNumber>
    </submittedName>
</protein>
<evidence type="ECO:0000313" key="8">
    <source>
        <dbReference type="EMBL" id="MFC4727213.1"/>
    </source>
</evidence>
<dbReference type="GO" id="GO:0035539">
    <property type="term" value="F:8-oxo-7,8-dihydrodeoxyguanosine triphosphate pyrophosphatase activity"/>
    <property type="evidence" value="ECO:0007669"/>
    <property type="project" value="UniProtKB-EC"/>
</dbReference>
<evidence type="ECO:0000256" key="6">
    <source>
        <dbReference type="ARBA" id="ARBA00023211"/>
    </source>
</evidence>
<dbReference type="RefSeq" id="WP_377003231.1">
    <property type="nucleotide sequence ID" value="NZ_JBHSGG010000005.1"/>
</dbReference>
<proteinExistence type="predicted"/>
<evidence type="ECO:0000256" key="4">
    <source>
        <dbReference type="ARBA" id="ARBA00022801"/>
    </source>
</evidence>
<dbReference type="InterPro" id="IPR015797">
    <property type="entry name" value="NUDIX_hydrolase-like_dom_sf"/>
</dbReference>
<dbReference type="CDD" id="cd03426">
    <property type="entry name" value="NUDIX_CoAse_Nudt7"/>
    <property type="match status" value="1"/>
</dbReference>
<sequence>MSGSFSSSPAARAPTAPAISVPELPRLPRALLPLDAAPTVPAWNMGEVADLLPAGTALRPAAVLVGLVPRDGGTCVLLTVRHAELRHHGGQISFPGGRMEPEDADPVAAALREAAEEVGLAREQAAPVGYLDPLVTITGFHVFPVVARVSPDFVPAIDPREVDELFEVPLSFLLDPANAHAAQIEWKGRPRRVVEFQWGGYRIWGATAAMLVNLRMRLEAAR</sequence>
<keyword evidence="9" id="KW-1185">Reference proteome</keyword>
<dbReference type="PANTHER" id="PTHR12992">
    <property type="entry name" value="NUDIX HYDROLASE"/>
    <property type="match status" value="1"/>
</dbReference>
<dbReference type="SUPFAM" id="SSF55811">
    <property type="entry name" value="Nudix"/>
    <property type="match status" value="1"/>
</dbReference>
<comment type="cofactor">
    <cofactor evidence="2">
        <name>Mg(2+)</name>
        <dbReference type="ChEBI" id="CHEBI:18420"/>
    </cofactor>
</comment>
<dbReference type="EC" id="3.6.1.55" evidence="8"/>
<dbReference type="InterPro" id="IPR045121">
    <property type="entry name" value="CoAse"/>
</dbReference>
<keyword evidence="3" id="KW-0479">Metal-binding</keyword>
<accession>A0ABV9NKF4</accession>
<dbReference type="Pfam" id="PF00293">
    <property type="entry name" value="NUDIX"/>
    <property type="match status" value="1"/>
</dbReference>
<keyword evidence="6" id="KW-0464">Manganese</keyword>
<evidence type="ECO:0000256" key="5">
    <source>
        <dbReference type="ARBA" id="ARBA00022842"/>
    </source>
</evidence>
<evidence type="ECO:0000256" key="1">
    <source>
        <dbReference type="ARBA" id="ARBA00001936"/>
    </source>
</evidence>
<evidence type="ECO:0000256" key="3">
    <source>
        <dbReference type="ARBA" id="ARBA00022723"/>
    </source>
</evidence>
<gene>
    <name evidence="8" type="ORF">ACFO3Q_03400</name>
</gene>
<keyword evidence="5" id="KW-0460">Magnesium</keyword>
<dbReference type="PROSITE" id="PS51462">
    <property type="entry name" value="NUDIX"/>
    <property type="match status" value="1"/>
</dbReference>
<dbReference type="PANTHER" id="PTHR12992:SF11">
    <property type="entry name" value="MITOCHONDRIAL COENZYME A DIPHOSPHATASE NUDT8"/>
    <property type="match status" value="1"/>
</dbReference>
<evidence type="ECO:0000259" key="7">
    <source>
        <dbReference type="PROSITE" id="PS51462"/>
    </source>
</evidence>
<organism evidence="8 9">
    <name type="scientific">Coralloluteibacterium thermophilum</name>
    <dbReference type="NCBI Taxonomy" id="2707049"/>
    <lineage>
        <taxon>Bacteria</taxon>
        <taxon>Pseudomonadati</taxon>
        <taxon>Pseudomonadota</taxon>
        <taxon>Gammaproteobacteria</taxon>
        <taxon>Lysobacterales</taxon>
        <taxon>Lysobacteraceae</taxon>
        <taxon>Coralloluteibacterium</taxon>
    </lineage>
</organism>